<dbReference type="SMART" id="SM00827">
    <property type="entry name" value="PKS_AT"/>
    <property type="match status" value="3"/>
</dbReference>
<feature type="active site" description="Proton acceptor; for dehydratase activity" evidence="8">
    <location>
        <position position="3715"/>
    </location>
</feature>
<dbReference type="InterPro" id="IPR016036">
    <property type="entry name" value="Malonyl_transacylase_ACP-bd"/>
</dbReference>
<feature type="region of interest" description="Disordered" evidence="9">
    <location>
        <begin position="887"/>
        <end position="923"/>
    </location>
</feature>
<protein>
    <submittedName>
        <fullName evidence="13">SDR family NAD(P)-dependent oxidoreductase</fullName>
    </submittedName>
</protein>
<sequence>MSGSGKSETPTRWREPVAVIGMSCRFPRATDVAAYWRLLGDGVDAITDIPEARRGAVPADASPAVTRGGYLDSVDAFDADFFGISPREAAAMDPQQRLMLELGWEALEDAGIVPATLEDSDTGVFVGAMWDDYAALVRGYGPEAFSQHSLTGQQRGVIANRVSYTLGLHGPSLTVDTGQSSSLVAVHLACRALLAGEADLALAGGVNLRISPESSAIVDRLNGLSPDGRCYAFDERANGFVRGEGGGLVLLKPLSRALADGDRVHCVILGGAVNHDGASDGLTVPSTAAQADVLQRAYEAAGLDPAGAQYVELHGTGTRIGDPVEATALGEVLGSARPAADPLAVGSVKTNIGHLEAAAGIAGLLKTALALEHRALPPSLHFRAPNPAIDLGPLRLRVQTELTPWPRPDEPLVAGVSSFGIGGTNAHLVLGEAPRPAPVTAAPGSPPIGGGLLPWPVSARGHRALRGQAARLRRHLADRPGARPADIAAALATTRAAFEHRAVVLAAEPAGLLAGLDTLAGGHPGPGVVEGTVAPGAERPVLVFPGQGSQWVGMAGELLASSPVFARRMDECGRALAPHTDWSLTEVLTDEAALGRVDVVQPALWAVMVSLAELWRSCGVEPAAVVGHSQGEMAAAVVAGALSLDDAARVSALRARALRKLSGKGGMVSIPESADAVRERIAPWGDRLAVASLNGPRTTAVAGLNPVLDELMAACEAAGVSARRIAIDYASHSPQVTALHDDVVGALGGIEPRTAAVPFVSTVTGQFLTGNELTADYWYANLRRTVRFHDAIRALLDRGHGLFIEVSPHPVLGVGVREAIEDAEARSAFIGTLRRDEGGPRRFLTSLAEAWTHGARVDWTGVVAAPAGARAELPTYAFQRRRHWIEPPAGERPAPALAARPETPGDPEPEEPGTTTLGDTLAALPPADRDRHARELVLRAVATVLQHDHPHDIDAERTFRDLGFDSWTVVELRDLLQRLTGLPLPSTVLFEAPTPVALARRLRDEALGTDTPAAAGPATPATGPAEDDEPIAIVGMACRFPGGVASPEDLWRVVAEGRDVIGPFPDDRGWDLAGLYDPEGNEPGKHYVRAGGFLRGAAEFDAAFFGISPREATATDPQQRLLLETAWEALERTGLDPTTLAGTPTGVFVGATFQDYGPRLHEGTEATEGYLMTGSHPGVASGRIAYALGLEGPALTVDTACSASLVALHLACQSLRRGESTLALAGGVTVMSTPGIFVELTRQRALSADGRCKSFSANADGTGWAEGVGVLVVERLSDARRNGHRVLAVVRGSATNQDGASNGLTAPNGVAQRRVIEQALAGAGLTPGDIDAVEAHGTGTRLGDPIEAHALLATYGQNRPADRPLWLGSVKSNIGHTQAAAGVAGVIKTVLALRHAILPPTLHADEPSPHIDWSSGSVSLLTEARPWASGDRPRRAGVSSFGVSGTNAHVILEQAPEPDPVADPTPTPMSETAPAAGPLPWPVSATTGEALAAQTRRLHDHIAAGPDLAPPDVALSLATTRAAFRHRAVVVGEDRDDYLTGLARLADGVVPQHAVTGTADATGKVVFVFPGQGSQWAGMALELLDSAPVFAARFAEVAAAVETHVPWSLHEVLTGAEGAPSLDRLEVVQPTLFAVMVSLAELWRSCGVEPDAVVGHSQGEIAAACVTGALSLDDAARLIVARSQLFADELTGTGALASLGLSRAEVEARIASYEGEVTIAADNGPRSVTVAGPSERLAELVAACEADGVRARLLASSVPSHSAHVEPLRPAILALAAGVTPRTGSVPLYSTVTGTVLDGPELDAAYWYDNCRRPVSFAPVVRALLADGYRAFIECSAHPILTAGVADIAENAGTPAAALGTLRRDEGGARRFHLSLGEAWTRGVSVDWPAVLAGRGATAVDLPTYAFQRERYWLDTPAAGAGDATALGQAPADHPLAGAVVSVAEDGGLLLTGRVSLVSHPWLADHAALDTVLLPGAALVELALRAGDDAGLDHLDELVLEAPLVLPERGEVGLQVAVGAPGADGRRSVAVFSRVVEGEGEWARHAVGVLGRGVGGAADELGGVWPPAGAEPVDLAGFYARAAEAGYGYGPAFQGLRAAWRSGEEVFAEVVLDGEARGDADRFGLHPALLDAALHAEQLTRPDTGRPPEVLLPFAWRGVALHATGATTLRVRLARQGADSIRFTATDPVGRPVATVDALALRPLDPGQLRAPGANRGPHHLAWTTLAPVPEPATRPVWAALGGDTLGVGATAFPDLDALTAALGQGAPAPDGVLLDLRARDFTPAAAHAATADALAVVQSWLAGDQLPDARLVVVTHGAVAAGPGEDVTDLTHAPVWGLVRSAATEQPDRVVLVDLGPGDPDPVGPLARALTAGEPQLALRDGALLVPRLTRVGAGGGVAGPVWDREGAVLVTGGTGALGGLVARHLVTVHGVRHLVLTSRRGIDAPGAGELVAGLEELGAQVRVVACDVADREELAEVLVTGVPVRGVVHAAGVLDDGVVGSLTPERLAAVMRPKVDAAWHLHELSRDLDLTAFVLFSSIAGVFGNPGQANYAAANAFLDGLAAHRRAAGLPATSLAWGLWEQPSGMTAHLADGAQDWMPRAGILPLPAEAGLAALDTALTDHGEHALLVPVRLDHRVLRNRATAGLLPPLLRDLAPTPARRTAQPGPDTETSPLAARLTALPEGERDRLLLDLVRGQVAAVLGHADSAAIGGDRAFKELGFDSLTAVELRNRLNAATGLRLPATLVFDHPTPTAVAGVLRGELLGAAPASAAPRTATAADPDEPVAIVGMACRFPGGVRSPEDLWRLVADGTDAISGFPADRGWDLDTLFDPDPERRGTSYAREGGFLHDAGDFDAALFGISPREALAMDPQQRLLLETAWETFERAGIDPASVKGTPTGVFAGLMYHDYGAGADAAAENTEGYQITGTSGGVVSGRLSYTFGLEGPAVTVDTACSSSLVALHLAAQSLRQGECALALAGGVTVMATPHVFVEFSRQRGMSPDGRCKSFAAAADGAGWSEGAGLLLLERLSDARRNGHRVLAVVRGSAVNQDGASNGLTAPNGPSQQRVIEQALASAGLTPHEVDAVEAHGTGTTLGDPIEAQAVLATYGRDRAPEQPLWLGSLKSNIGHAQAAAGVAGVIKMVQSMRHGVLPRTLHVDEPTPHVNWTAGAVELLTEPRDWPSNGRPRRAGVSSFGIGGTNAHVILEQAPSTEAAPATEPVPAPAGPLPWPLSGQSPAALRDQAARLADHLDRRPGLAPAVVGHALATTRAALDHRAVVLADDPDAFRAGLRALAAPEDATGVVRGTATDGGGLAFLFSGQGTQRPGMGRELHATHPAFAAALDEVCAEMDRHLERPLREVLFADDPELLDRTEHTQTGLFALEVALFRLAESFGLSPDFVAGHSIGEIAAAHVAGVLTLPDACRLVAARGRLMGALPPGGAMVSVLAPVAEVRALLPTDEDATVDIAAVNGPRATVISGDEPTVLALAATLAERGHKTRRLRVSHAFHSPLMDPMLAEFRAVAEELAHAAPRIPVVSNLTGERVHEFTAAYWTEHVRRAVLFDDGVRWLAGQGVTHFLEIGPDGVLSAMARESLGEDFTGLTIPLLRKNRAENDAFTEALAHAWTQGLPVDWAPSFPGDAARHAPDADLPTYAFQHQRYWLTPGRGGGDAGGLGLAAAGHPLLGAAVHLADGDGLVLTGRLSATAQPWLPDHTIAGTTLLPGTALVELAIRAGDEAGCGRLDELTLQAPLIVPAEGALRLQVNVGPPDPDGRRPVSLHSSPESADPATATWTRHAEGTLGPAGSPPPATPAAWPPADAEPIALDGFYQALAETGYTYGPAFRGLRAAWRAGDDVYAEVAAPQGLAQRQDAGGAAHALHPALLDAALHGLLLDALPGGPAGGELRLPFAWRGVTLHAAGATALRVRVSPAGTDTVTVSLTDPTGLPVADIEALTLRPVRPEQLRPAPGGDEALFGVEWVPVAVPENVSEVESTVVELAPGEVSPGVVGAATVKLLGVVGEWLAADRSDVSRLVVVTRGAVAVRSGEGVPDLAHAGVWGLVRSAQAENPGRIVLIDRDGDGELPLDAALATGEPQLAIRDGRFLAPRLTRNAADGTLVPPDDAPAWRLDTTAAGTLENLALVPSPESEAPLAPGEIRVAVRAAGLNFRDVLMSLGMYPGTIALGSEAAGVVTEVGPDVADFAVGDRVMGMIRDSFGPVAIADARMVTRVPDDWSFEQAASVPAVYLTAYYALVDLAGLRSGERVLIHAAAGGVGTAAMRLARHLGAEVFGTASESKWGVLRAAGLDDAHIASSRDASFEERFSGGVEVVLDCLAGELVDASLRLLSEGGRFIEMGKTDVRDPDDVARAHPGVAYQAFELMEAGPDRIGAMLSALGELFDSGVLEPLPVRVWDIRRAPEAFRFMSQARHVGKLVLTVPQSWDPEGTVLITGGTGTLGAALARHLVTTHGVRHLLLTSRRGPDARGADELAADLAELGAVASVVACDAADREELAAALAGIPAEHPLRAVVHTAGVVDDGVLASLTPERVTSVLRPKVDAAWHLHELTRERDLTAFVLFSSLAGVLGNAGQANYAAGNTFLDALAAHRRAQGLPATSLAWGYWAQASGMTGDLAAADLARLSRTGLLPMPTEQGLALFDTACRRDEALQVPTPLDLAALTAQADAGTLAPLLRGLVRTTARRVVDTTATAAPGEPAPLPRRLAALPEADREHAVLELVRTHAATVLGHGAAGTIGADRSFKELGFDSLTAVEFRNRLNAATGLRLPPTLVFDYPTSAALGGYLLRELAPAAPAPATGGSLLAELERLEAAVSAAATDGTDGADYDHGTITSRLEDLLLRWKEAARTARGNGVTDRLRSASADEVLDFIQNELGV</sequence>
<dbReference type="InterPro" id="IPR032821">
    <property type="entry name" value="PKS_assoc"/>
</dbReference>
<dbReference type="EMBL" id="JAVREL010000009">
    <property type="protein sequence ID" value="MDT0344223.1"/>
    <property type="molecule type" value="Genomic_DNA"/>
</dbReference>
<dbReference type="Pfam" id="PF08659">
    <property type="entry name" value="KR"/>
    <property type="match status" value="2"/>
</dbReference>
<dbReference type="Gene3D" id="3.40.47.10">
    <property type="match status" value="3"/>
</dbReference>
<feature type="active site" description="Proton donor; for dehydratase activity" evidence="8">
    <location>
        <position position="3886"/>
    </location>
</feature>
<keyword evidence="7" id="KW-0012">Acyltransferase</keyword>
<feature type="domain" description="PKS/mFAS DH" evidence="12">
    <location>
        <begin position="1934"/>
        <end position="2210"/>
    </location>
</feature>
<dbReference type="InterPro" id="IPR014043">
    <property type="entry name" value="Acyl_transferase_dom"/>
</dbReference>
<dbReference type="PANTHER" id="PTHR43775:SF51">
    <property type="entry name" value="INACTIVE PHENOLPHTHIOCEROL SYNTHESIS POLYKETIDE SYNTHASE TYPE I PKS1-RELATED"/>
    <property type="match status" value="1"/>
</dbReference>
<dbReference type="InterPro" id="IPR013968">
    <property type="entry name" value="PKS_KR"/>
</dbReference>
<dbReference type="Pfam" id="PF00109">
    <property type="entry name" value="ketoacyl-synt"/>
    <property type="match status" value="3"/>
</dbReference>
<feature type="domain" description="Carrier" evidence="10">
    <location>
        <begin position="2690"/>
        <end position="2765"/>
    </location>
</feature>
<dbReference type="InterPro" id="IPR016035">
    <property type="entry name" value="Acyl_Trfase/lysoPLipase"/>
</dbReference>
<keyword evidence="6" id="KW-0511">Multifunctional enzyme</keyword>
<dbReference type="InterPro" id="IPR011032">
    <property type="entry name" value="GroES-like_sf"/>
</dbReference>
<dbReference type="InterPro" id="IPR020807">
    <property type="entry name" value="PKS_DH"/>
</dbReference>
<dbReference type="InterPro" id="IPR055123">
    <property type="entry name" value="SpnB-like_Rossmann"/>
</dbReference>
<dbReference type="InterPro" id="IPR020843">
    <property type="entry name" value="ER"/>
</dbReference>
<dbReference type="SMART" id="SM01294">
    <property type="entry name" value="PKS_PP_betabranch"/>
    <property type="match status" value="2"/>
</dbReference>
<dbReference type="PROSITE" id="PS50075">
    <property type="entry name" value="CARRIER"/>
    <property type="match status" value="3"/>
</dbReference>
<feature type="active site" description="Proton donor; for dehydratase activity" evidence="8">
    <location>
        <position position="2131"/>
    </location>
</feature>
<dbReference type="CDD" id="cd05195">
    <property type="entry name" value="enoyl_red"/>
    <property type="match status" value="1"/>
</dbReference>
<dbReference type="Pfam" id="PF22953">
    <property type="entry name" value="SpnB_Rossmann"/>
    <property type="match status" value="2"/>
</dbReference>
<feature type="domain" description="Ketosynthase family 3 (KS3)" evidence="11">
    <location>
        <begin position="1028"/>
        <end position="1454"/>
    </location>
</feature>
<dbReference type="InterPro" id="IPR020806">
    <property type="entry name" value="PKS_PP-bd"/>
</dbReference>
<dbReference type="InterPro" id="IPR057326">
    <property type="entry name" value="KR_dom"/>
</dbReference>
<feature type="domain" description="Ketosynthase family 3 (KS3)" evidence="11">
    <location>
        <begin position="14"/>
        <end position="432"/>
    </location>
</feature>
<dbReference type="Pfam" id="PF21089">
    <property type="entry name" value="PKS_DH_N"/>
    <property type="match status" value="2"/>
</dbReference>
<dbReference type="InterPro" id="IPR049900">
    <property type="entry name" value="PKS_mFAS_DH"/>
</dbReference>
<dbReference type="CDD" id="cd08956">
    <property type="entry name" value="KR_3_FAS_SDR_x"/>
    <property type="match status" value="2"/>
</dbReference>
<dbReference type="SMART" id="SM00825">
    <property type="entry name" value="PKS_KS"/>
    <property type="match status" value="3"/>
</dbReference>
<feature type="compositionally biased region" description="Low complexity" evidence="9">
    <location>
        <begin position="887"/>
        <end position="902"/>
    </location>
</feature>
<dbReference type="Pfam" id="PF08240">
    <property type="entry name" value="ADH_N"/>
    <property type="match status" value="1"/>
</dbReference>
<feature type="region of interest" description="Disordered" evidence="9">
    <location>
        <begin position="3768"/>
        <end position="3818"/>
    </location>
</feature>
<feature type="compositionally biased region" description="Pro residues" evidence="9">
    <location>
        <begin position="3806"/>
        <end position="3816"/>
    </location>
</feature>
<feature type="domain" description="Ketosynthase family 3 (KS3)" evidence="11">
    <location>
        <begin position="2784"/>
        <end position="3210"/>
    </location>
</feature>
<dbReference type="InterPro" id="IPR014031">
    <property type="entry name" value="Ketoacyl_synth_C"/>
</dbReference>
<feature type="active site" description="Proton acceptor; for dehydratase activity" evidence="8">
    <location>
        <position position="1966"/>
    </location>
</feature>
<dbReference type="InterPro" id="IPR050091">
    <property type="entry name" value="PKS_NRPS_Biosynth_Enz"/>
</dbReference>
<dbReference type="PANTHER" id="PTHR43775">
    <property type="entry name" value="FATTY ACID SYNTHASE"/>
    <property type="match status" value="1"/>
</dbReference>
<dbReference type="InterPro" id="IPR049552">
    <property type="entry name" value="PKS_DH_N"/>
</dbReference>
<keyword evidence="5" id="KW-0045">Antibiotic biosynthesis</keyword>
<dbReference type="Gene3D" id="1.10.1200.10">
    <property type="entry name" value="ACP-like"/>
    <property type="match status" value="3"/>
</dbReference>
<dbReference type="InterPro" id="IPR049551">
    <property type="entry name" value="PKS_DH_C"/>
</dbReference>
<evidence type="ECO:0000256" key="8">
    <source>
        <dbReference type="PROSITE-ProRule" id="PRU01363"/>
    </source>
</evidence>
<gene>
    <name evidence="13" type="ORF">RM590_16590</name>
</gene>
<name>A0ABU2MRH6_9ACTN</name>
<dbReference type="Pfam" id="PF14765">
    <property type="entry name" value="PS-DH"/>
    <property type="match status" value="2"/>
</dbReference>
<evidence type="ECO:0000256" key="1">
    <source>
        <dbReference type="ARBA" id="ARBA00004792"/>
    </source>
</evidence>
<feature type="compositionally biased region" description="Low complexity" evidence="9">
    <location>
        <begin position="912"/>
        <end position="923"/>
    </location>
</feature>
<accession>A0ABU2MRH6</accession>
<dbReference type="CDD" id="cd00833">
    <property type="entry name" value="PKS"/>
    <property type="match status" value="3"/>
</dbReference>
<evidence type="ECO:0000259" key="10">
    <source>
        <dbReference type="PROSITE" id="PS50075"/>
    </source>
</evidence>
<comment type="pathway">
    <text evidence="1">Antibiotic biosynthesis.</text>
</comment>
<feature type="compositionally biased region" description="Pro residues" evidence="9">
    <location>
        <begin position="1457"/>
        <end position="1467"/>
    </location>
</feature>
<dbReference type="PROSITE" id="PS00012">
    <property type="entry name" value="PHOSPHOPANTETHEINE"/>
    <property type="match status" value="1"/>
</dbReference>
<feature type="region of interest" description="N-terminal hotdog fold" evidence="8">
    <location>
        <begin position="1934"/>
        <end position="2057"/>
    </location>
</feature>
<feature type="region of interest" description="C-terminal hotdog fold" evidence="8">
    <location>
        <begin position="2070"/>
        <end position="2210"/>
    </location>
</feature>
<dbReference type="InterPro" id="IPR036291">
    <property type="entry name" value="NAD(P)-bd_dom_sf"/>
</dbReference>
<dbReference type="SUPFAM" id="SSF55048">
    <property type="entry name" value="Probable ACP-binding domain of malonyl-CoA ACP transacylase"/>
    <property type="match status" value="3"/>
</dbReference>
<dbReference type="Pfam" id="PF00550">
    <property type="entry name" value="PP-binding"/>
    <property type="match status" value="3"/>
</dbReference>
<evidence type="ECO:0000313" key="13">
    <source>
        <dbReference type="EMBL" id="MDT0344223.1"/>
    </source>
</evidence>
<dbReference type="Pfam" id="PF16197">
    <property type="entry name" value="KAsynt_C_assoc"/>
    <property type="match status" value="3"/>
</dbReference>
<feature type="region of interest" description="N-terminal hotdog fold" evidence="8">
    <location>
        <begin position="3683"/>
        <end position="3809"/>
    </location>
</feature>
<comment type="caution">
    <text evidence="13">The sequence shown here is derived from an EMBL/GenBank/DDBJ whole genome shotgun (WGS) entry which is preliminary data.</text>
</comment>
<keyword evidence="2" id="KW-0596">Phosphopantetheine</keyword>
<keyword evidence="14" id="KW-1185">Reference proteome</keyword>
<dbReference type="Pfam" id="PF13602">
    <property type="entry name" value="ADH_zinc_N_2"/>
    <property type="match status" value="1"/>
</dbReference>
<dbReference type="SUPFAM" id="SSF52151">
    <property type="entry name" value="FabD/lysophospholipase-like"/>
    <property type="match status" value="3"/>
</dbReference>
<dbReference type="SMART" id="SM00829">
    <property type="entry name" value="PKS_ER"/>
    <property type="match status" value="1"/>
</dbReference>
<evidence type="ECO:0000259" key="12">
    <source>
        <dbReference type="PROSITE" id="PS52019"/>
    </source>
</evidence>
<feature type="region of interest" description="C-terminal hotdog fold" evidence="8">
    <location>
        <begin position="3821"/>
        <end position="3966"/>
    </location>
</feature>
<dbReference type="SMART" id="SM00823">
    <property type="entry name" value="PKS_PP"/>
    <property type="match status" value="3"/>
</dbReference>
<dbReference type="PROSITE" id="PS52019">
    <property type="entry name" value="PKS_MFAS_DH"/>
    <property type="match status" value="2"/>
</dbReference>
<evidence type="ECO:0000256" key="3">
    <source>
        <dbReference type="ARBA" id="ARBA00022553"/>
    </source>
</evidence>
<dbReference type="InterPro" id="IPR042104">
    <property type="entry name" value="PKS_dehydratase_sf"/>
</dbReference>
<evidence type="ECO:0000259" key="11">
    <source>
        <dbReference type="PROSITE" id="PS52004"/>
    </source>
</evidence>
<keyword evidence="3" id="KW-0597">Phosphoprotein</keyword>
<dbReference type="PROSITE" id="PS00606">
    <property type="entry name" value="KS3_1"/>
    <property type="match status" value="2"/>
</dbReference>
<dbReference type="PROSITE" id="PS52004">
    <property type="entry name" value="KS3_2"/>
    <property type="match status" value="3"/>
</dbReference>
<evidence type="ECO:0000256" key="9">
    <source>
        <dbReference type="SAM" id="MobiDB-lite"/>
    </source>
</evidence>
<dbReference type="InterPro" id="IPR036736">
    <property type="entry name" value="ACP-like_sf"/>
</dbReference>
<dbReference type="Pfam" id="PF02801">
    <property type="entry name" value="Ketoacyl-synt_C"/>
    <property type="match status" value="3"/>
</dbReference>
<dbReference type="InterPro" id="IPR006162">
    <property type="entry name" value="Ppantetheine_attach_site"/>
</dbReference>
<dbReference type="SMART" id="SM00822">
    <property type="entry name" value="PKS_KR"/>
    <property type="match status" value="2"/>
</dbReference>
<dbReference type="InterPro" id="IPR018201">
    <property type="entry name" value="Ketoacyl_synth_AS"/>
</dbReference>
<feature type="region of interest" description="Disordered" evidence="9">
    <location>
        <begin position="1455"/>
        <end position="1474"/>
    </location>
</feature>
<feature type="region of interest" description="Disordered" evidence="9">
    <location>
        <begin position="2656"/>
        <end position="2675"/>
    </location>
</feature>
<dbReference type="Pfam" id="PF00698">
    <property type="entry name" value="Acyl_transf_1"/>
    <property type="match status" value="3"/>
</dbReference>
<dbReference type="SUPFAM" id="SSF47336">
    <property type="entry name" value="ACP-like"/>
    <property type="match status" value="3"/>
</dbReference>
<evidence type="ECO:0000256" key="6">
    <source>
        <dbReference type="ARBA" id="ARBA00023268"/>
    </source>
</evidence>
<dbReference type="SUPFAM" id="SSF51735">
    <property type="entry name" value="NAD(P)-binding Rossmann-fold domains"/>
    <property type="match status" value="5"/>
</dbReference>
<organism evidence="13 14">
    <name type="scientific">Streptomyces litchfieldiae</name>
    <dbReference type="NCBI Taxonomy" id="3075543"/>
    <lineage>
        <taxon>Bacteria</taxon>
        <taxon>Bacillati</taxon>
        <taxon>Actinomycetota</taxon>
        <taxon>Actinomycetes</taxon>
        <taxon>Kitasatosporales</taxon>
        <taxon>Streptomycetaceae</taxon>
        <taxon>Streptomyces</taxon>
    </lineage>
</organism>
<reference evidence="14" key="1">
    <citation type="submission" date="2023-07" db="EMBL/GenBank/DDBJ databases">
        <title>30 novel species of actinomycetes from the DSMZ collection.</title>
        <authorList>
            <person name="Nouioui I."/>
        </authorList>
    </citation>
    <scope>NUCLEOTIDE SEQUENCE [LARGE SCALE GENOMIC DNA]</scope>
    <source>
        <strain evidence="14">DSM 44938</strain>
    </source>
</reference>
<dbReference type="RefSeq" id="WP_311705568.1">
    <property type="nucleotide sequence ID" value="NZ_JAVREL010000009.1"/>
</dbReference>
<dbReference type="Proteomes" id="UP001183246">
    <property type="component" value="Unassembled WGS sequence"/>
</dbReference>
<dbReference type="SMART" id="SM00826">
    <property type="entry name" value="PKS_DH"/>
    <property type="match status" value="2"/>
</dbReference>
<evidence type="ECO:0000256" key="5">
    <source>
        <dbReference type="ARBA" id="ARBA00023194"/>
    </source>
</evidence>
<dbReference type="Gene3D" id="3.90.180.10">
    <property type="entry name" value="Medium-chain alcohol dehydrogenases, catalytic domain"/>
    <property type="match status" value="1"/>
</dbReference>
<evidence type="ECO:0000313" key="14">
    <source>
        <dbReference type="Proteomes" id="UP001183246"/>
    </source>
</evidence>
<dbReference type="InterPro" id="IPR013154">
    <property type="entry name" value="ADH-like_N"/>
</dbReference>
<dbReference type="InterPro" id="IPR016039">
    <property type="entry name" value="Thiolase-like"/>
</dbReference>
<dbReference type="Gene3D" id="3.30.70.3290">
    <property type="match status" value="3"/>
</dbReference>
<dbReference type="InterPro" id="IPR014030">
    <property type="entry name" value="Ketoacyl_synth_N"/>
</dbReference>
<proteinExistence type="predicted"/>
<dbReference type="SUPFAM" id="SSF50129">
    <property type="entry name" value="GroES-like"/>
    <property type="match status" value="1"/>
</dbReference>
<evidence type="ECO:0000256" key="4">
    <source>
        <dbReference type="ARBA" id="ARBA00022679"/>
    </source>
</evidence>
<dbReference type="Gene3D" id="3.10.129.110">
    <property type="entry name" value="Polyketide synthase dehydratase"/>
    <property type="match status" value="2"/>
</dbReference>
<feature type="domain" description="Carrier" evidence="10">
    <location>
        <begin position="931"/>
        <end position="1006"/>
    </location>
</feature>
<dbReference type="Gene3D" id="3.40.50.720">
    <property type="entry name" value="NAD(P)-binding Rossmann-like Domain"/>
    <property type="match status" value="4"/>
</dbReference>
<dbReference type="InterPro" id="IPR009081">
    <property type="entry name" value="PP-bd_ACP"/>
</dbReference>
<dbReference type="InterPro" id="IPR020841">
    <property type="entry name" value="PKS_Beta-ketoAc_synthase_dom"/>
</dbReference>
<dbReference type="Gene3D" id="3.40.366.10">
    <property type="entry name" value="Malonyl-Coenzyme A Acyl Carrier Protein, domain 2"/>
    <property type="match status" value="3"/>
</dbReference>
<keyword evidence="4" id="KW-0808">Transferase</keyword>
<dbReference type="InterPro" id="IPR001227">
    <property type="entry name" value="Ac_transferase_dom_sf"/>
</dbReference>
<dbReference type="SUPFAM" id="SSF53901">
    <property type="entry name" value="Thiolase-like"/>
    <property type="match status" value="3"/>
</dbReference>
<feature type="domain" description="PKS/mFAS DH" evidence="12">
    <location>
        <begin position="3683"/>
        <end position="3966"/>
    </location>
</feature>
<evidence type="ECO:0000256" key="2">
    <source>
        <dbReference type="ARBA" id="ARBA00022450"/>
    </source>
</evidence>
<feature type="domain" description="Carrier" evidence="10">
    <location>
        <begin position="4731"/>
        <end position="4806"/>
    </location>
</feature>
<evidence type="ECO:0000256" key="7">
    <source>
        <dbReference type="ARBA" id="ARBA00023315"/>
    </source>
</evidence>